<dbReference type="NCBIfam" id="TIGR01988">
    <property type="entry name" value="Ubi-OHases"/>
    <property type="match status" value="1"/>
</dbReference>
<evidence type="ECO:0000313" key="9">
    <source>
        <dbReference type="EMBL" id="SPS04535.1"/>
    </source>
</evidence>
<sequence>MTFDVLIIGGGLVGASLAASLKSSGLNLALVESQTPGIHKKDLDNRIYAISPGTAAFLSQCNIWQQLDKSRIQPVETMRIFGDMGMEFDFSAYPLGLPELAFILENQVLQLTLWQELQEQDNLTLFHPARCSHLDWQDDAAYLRLEDGRTLKTNLVIGADGGNSWVRQQAGIVAPPTLYNQDAVVANFMIEKTHRNTAFQWFQQDGILALLPLPQKRVSMVWSVSPEKAKILLNLSHEDLCAQVTSASHHHLGTMQLVTPPVAFPLRSLYLPQIVKSRLALVGDAAHNIHPLAGQGVNLGFRDARQLARILMERDAHRDCGDINLLCRYERSRKEDIFSMLHATDLLKKLFNNGNPVLRSIRNLGLASANHIAPLKKMLALHALN</sequence>
<dbReference type="SUPFAM" id="SSF51905">
    <property type="entry name" value="FAD/NAD(P)-binding domain"/>
    <property type="match status" value="1"/>
</dbReference>
<keyword evidence="9" id="KW-0830">Ubiquinone</keyword>
<keyword evidence="4" id="KW-0285">Flavoprotein</keyword>
<keyword evidence="6 9" id="KW-0560">Oxidoreductase</keyword>
<feature type="domain" description="FAD-binding" evidence="8">
    <location>
        <begin position="3"/>
        <end position="334"/>
    </location>
</feature>
<dbReference type="InterPro" id="IPR018168">
    <property type="entry name" value="Ubi_Hdrlase_CS"/>
</dbReference>
<dbReference type="Pfam" id="PF01494">
    <property type="entry name" value="FAD_binding_3"/>
    <property type="match status" value="1"/>
</dbReference>
<proteinExistence type="inferred from homology"/>
<dbReference type="GO" id="GO:0016705">
    <property type="term" value="F:oxidoreductase activity, acting on paired donors, with incorporation or reduction of molecular oxygen"/>
    <property type="evidence" value="ECO:0007669"/>
    <property type="project" value="InterPro"/>
</dbReference>
<dbReference type="InterPro" id="IPR002938">
    <property type="entry name" value="FAD-bd"/>
</dbReference>
<dbReference type="PANTHER" id="PTHR43876">
    <property type="entry name" value="UBIQUINONE BIOSYNTHESIS MONOOXYGENASE COQ6, MITOCHONDRIAL"/>
    <property type="match status" value="1"/>
</dbReference>
<dbReference type="Gene3D" id="3.50.50.60">
    <property type="entry name" value="FAD/NAD(P)-binding domain"/>
    <property type="match status" value="2"/>
</dbReference>
<dbReference type="GO" id="GO:0004497">
    <property type="term" value="F:monooxygenase activity"/>
    <property type="evidence" value="ECO:0007669"/>
    <property type="project" value="UniProtKB-KW"/>
</dbReference>
<dbReference type="InterPro" id="IPR036188">
    <property type="entry name" value="FAD/NAD-bd_sf"/>
</dbReference>
<dbReference type="GO" id="GO:0071949">
    <property type="term" value="F:FAD binding"/>
    <property type="evidence" value="ECO:0007669"/>
    <property type="project" value="InterPro"/>
</dbReference>
<evidence type="ECO:0000256" key="4">
    <source>
        <dbReference type="ARBA" id="ARBA00022630"/>
    </source>
</evidence>
<dbReference type="InterPro" id="IPR010971">
    <property type="entry name" value="UbiH/COQ6"/>
</dbReference>
<dbReference type="GO" id="GO:0006744">
    <property type="term" value="P:ubiquinone biosynthetic process"/>
    <property type="evidence" value="ECO:0007669"/>
    <property type="project" value="UniProtKB-UniPathway"/>
</dbReference>
<dbReference type="PANTHER" id="PTHR43876:SF7">
    <property type="entry name" value="UBIQUINONE BIOSYNTHESIS MONOOXYGENASE COQ6, MITOCHONDRIAL"/>
    <property type="match status" value="1"/>
</dbReference>
<dbReference type="EC" id="1.14.13.-" evidence="9"/>
<dbReference type="EMBL" id="LS423452">
    <property type="protein sequence ID" value="SPS04535.1"/>
    <property type="molecule type" value="Genomic_DNA"/>
</dbReference>
<dbReference type="PRINTS" id="PR00420">
    <property type="entry name" value="RNGMNOXGNASE"/>
</dbReference>
<evidence type="ECO:0000256" key="7">
    <source>
        <dbReference type="ARBA" id="ARBA00023033"/>
    </source>
</evidence>
<dbReference type="AlphaFoldDB" id="A0A2X0SHZ7"/>
<reference evidence="9" key="1">
    <citation type="submission" date="2018-05" db="EMBL/GenBank/DDBJ databases">
        <authorList>
            <person name="Lanie J.A."/>
            <person name="Ng W.-L."/>
            <person name="Kazmierczak K.M."/>
            <person name="Andrzejewski T.M."/>
            <person name="Davidsen T.M."/>
            <person name="Wayne K.J."/>
            <person name="Tettelin H."/>
            <person name="Glass J.I."/>
            <person name="Rusch D."/>
            <person name="Podicherti R."/>
            <person name="Tsui H.-C.T."/>
            <person name="Winkler M.E."/>
        </authorList>
    </citation>
    <scope>NUCLEOTIDE SEQUENCE</scope>
    <source>
        <strain evidence="9">KNB</strain>
    </source>
</reference>
<comment type="cofactor">
    <cofactor evidence="1">
        <name>FAD</name>
        <dbReference type="ChEBI" id="CHEBI:57692"/>
    </cofactor>
</comment>
<dbReference type="GO" id="GO:0110142">
    <property type="term" value="C:ubiquinone biosynthesis complex"/>
    <property type="evidence" value="ECO:0007669"/>
    <property type="project" value="UniProtKB-ARBA"/>
</dbReference>
<name>A0A2X0SHZ7_9PROT</name>
<evidence type="ECO:0000259" key="8">
    <source>
        <dbReference type="Pfam" id="PF01494"/>
    </source>
</evidence>
<dbReference type="NCBIfam" id="NF005788">
    <property type="entry name" value="PRK07608.1-3"/>
    <property type="match status" value="1"/>
</dbReference>
<evidence type="ECO:0000256" key="5">
    <source>
        <dbReference type="ARBA" id="ARBA00022827"/>
    </source>
</evidence>
<gene>
    <name evidence="9" type="primary">ubiF</name>
    <name evidence="9" type="ORF">NITFAB_0124</name>
</gene>
<dbReference type="PROSITE" id="PS01304">
    <property type="entry name" value="UBIH"/>
    <property type="match status" value="1"/>
</dbReference>
<evidence type="ECO:0000256" key="1">
    <source>
        <dbReference type="ARBA" id="ARBA00001974"/>
    </source>
</evidence>
<comment type="similarity">
    <text evidence="3">Belongs to the UbiH/COQ6 family.</text>
</comment>
<dbReference type="FunFam" id="3.50.50.60:FF:000021">
    <property type="entry name" value="Ubiquinone biosynthesis monooxygenase COQ6"/>
    <property type="match status" value="1"/>
</dbReference>
<evidence type="ECO:0000256" key="2">
    <source>
        <dbReference type="ARBA" id="ARBA00004749"/>
    </source>
</evidence>
<accession>A0A2X0SHZ7</accession>
<organism evidence="9">
    <name type="scientific">Candidatus Nitrotoga fabula</name>
    <dbReference type="NCBI Taxonomy" id="2182327"/>
    <lineage>
        <taxon>Bacteria</taxon>
        <taxon>Pseudomonadati</taxon>
        <taxon>Pseudomonadota</taxon>
        <taxon>Betaproteobacteria</taxon>
        <taxon>Nitrosomonadales</taxon>
        <taxon>Gallionellaceae</taxon>
        <taxon>Candidatus Nitrotoga</taxon>
    </lineage>
</organism>
<dbReference type="UniPathway" id="UPA00232"/>
<protein>
    <submittedName>
        <fullName evidence="9">Ubiquinone biosynthesis hydroxylase, UbiH/UbiF/VisC/COQ6 family</fullName>
        <ecNumber evidence="9">1.14.13.-</ecNumber>
    </submittedName>
</protein>
<keyword evidence="5" id="KW-0274">FAD</keyword>
<evidence type="ECO:0000256" key="3">
    <source>
        <dbReference type="ARBA" id="ARBA00005349"/>
    </source>
</evidence>
<dbReference type="InterPro" id="IPR051205">
    <property type="entry name" value="UbiH/COQ6_monooxygenase"/>
</dbReference>
<evidence type="ECO:0000256" key="6">
    <source>
        <dbReference type="ARBA" id="ARBA00023002"/>
    </source>
</evidence>
<comment type="pathway">
    <text evidence="2">Cofactor biosynthesis; ubiquinone biosynthesis.</text>
</comment>
<keyword evidence="7" id="KW-0503">Monooxygenase</keyword>